<evidence type="ECO:0008006" key="4">
    <source>
        <dbReference type="Google" id="ProtNLM"/>
    </source>
</evidence>
<keyword evidence="1" id="KW-1133">Transmembrane helix</keyword>
<dbReference type="AlphaFoldDB" id="A0A8K0CFV1"/>
<name>A0A8K0CFV1_IGNLU</name>
<protein>
    <recommendedName>
        <fullName evidence="4">G domain-containing protein</fullName>
    </recommendedName>
</protein>
<dbReference type="OrthoDB" id="2386367at2759"/>
<evidence type="ECO:0000256" key="1">
    <source>
        <dbReference type="SAM" id="Phobius"/>
    </source>
</evidence>
<comment type="caution">
    <text evidence="2">The sequence shown here is derived from an EMBL/GenBank/DDBJ whole genome shotgun (WGS) entry which is preliminary data.</text>
</comment>
<dbReference type="SUPFAM" id="SSF52540">
    <property type="entry name" value="P-loop containing nucleoside triphosphate hydrolases"/>
    <property type="match status" value="1"/>
</dbReference>
<dbReference type="Proteomes" id="UP000801492">
    <property type="component" value="Unassembled WGS sequence"/>
</dbReference>
<organism evidence="2 3">
    <name type="scientific">Ignelater luminosus</name>
    <name type="common">Cucubano</name>
    <name type="synonym">Pyrophorus luminosus</name>
    <dbReference type="NCBI Taxonomy" id="2038154"/>
    <lineage>
        <taxon>Eukaryota</taxon>
        <taxon>Metazoa</taxon>
        <taxon>Ecdysozoa</taxon>
        <taxon>Arthropoda</taxon>
        <taxon>Hexapoda</taxon>
        <taxon>Insecta</taxon>
        <taxon>Pterygota</taxon>
        <taxon>Neoptera</taxon>
        <taxon>Endopterygota</taxon>
        <taxon>Coleoptera</taxon>
        <taxon>Polyphaga</taxon>
        <taxon>Elateriformia</taxon>
        <taxon>Elateroidea</taxon>
        <taxon>Elateridae</taxon>
        <taxon>Agrypninae</taxon>
        <taxon>Pyrophorini</taxon>
        <taxon>Ignelater</taxon>
    </lineage>
</organism>
<dbReference type="EMBL" id="VTPC01089958">
    <property type="protein sequence ID" value="KAF2885424.1"/>
    <property type="molecule type" value="Genomic_DNA"/>
</dbReference>
<accession>A0A8K0CFV1</accession>
<keyword evidence="1" id="KW-0812">Transmembrane</keyword>
<evidence type="ECO:0000313" key="2">
    <source>
        <dbReference type="EMBL" id="KAF2885424.1"/>
    </source>
</evidence>
<keyword evidence="1" id="KW-0472">Membrane</keyword>
<gene>
    <name evidence="2" type="ORF">ILUMI_20769</name>
</gene>
<sequence length="505" mass="56588">MVLKAEDYTVLKHQIIQCLQHQEESTSTFKKLIRNKDIIILLGNTRSGKSTLANYLLGNKLIAWEEKKKIFKIKANGDCEGPEIGQGSLSCTTIPGVYTILRDTDDNVIIDSPGFEDNRGVVQDVINALCVNQIKAARSVKFVLVFDITDITNDSIKPFIHALQQTQKLVCNFDELKNSFCAIFMKDFRNYAQDDIIELFISKILNVEGLDIDKKLVRNFVQNKKLIGIFKMPEQAGEVSSSVEVNVKDAIKECHQVDVDKCEICFALSDKAEEILSEIYLEYTDTHFFEEQISKTTEKFADYFNVDKYVYASYDEELKRAEENLTIIAVSLLKHAYQQRSELSQVLISLDQLLEHNTCNEFKANFEFIIMLDDYKLLEEKHKNMIMANYVNFLLRLHEKVSDLLQEINAEVEERRKYKIKFGLAGGASTIGFVSAAVAGTARILGATVGSACATAEVATAGAATIAVCVIGAAACGAGIGIAALIYHEHYGKRKQARRAQGRKP</sequence>
<evidence type="ECO:0000313" key="3">
    <source>
        <dbReference type="Proteomes" id="UP000801492"/>
    </source>
</evidence>
<reference evidence="2" key="1">
    <citation type="submission" date="2019-08" db="EMBL/GenBank/DDBJ databases">
        <title>The genome of the North American firefly Photinus pyralis.</title>
        <authorList>
            <consortium name="Photinus pyralis genome working group"/>
            <person name="Fallon T.R."/>
            <person name="Sander Lower S.E."/>
            <person name="Weng J.-K."/>
        </authorList>
    </citation>
    <scope>NUCLEOTIDE SEQUENCE</scope>
    <source>
        <strain evidence="2">TRF0915ILg1</strain>
        <tissue evidence="2">Whole body</tissue>
    </source>
</reference>
<dbReference type="InterPro" id="IPR027417">
    <property type="entry name" value="P-loop_NTPase"/>
</dbReference>
<proteinExistence type="predicted"/>
<feature type="transmembrane region" description="Helical" evidence="1">
    <location>
        <begin position="422"/>
        <end position="446"/>
    </location>
</feature>
<feature type="transmembrane region" description="Helical" evidence="1">
    <location>
        <begin position="458"/>
        <end position="487"/>
    </location>
</feature>
<dbReference type="CDD" id="cd00882">
    <property type="entry name" value="Ras_like_GTPase"/>
    <property type="match status" value="1"/>
</dbReference>
<dbReference type="Gene3D" id="3.40.50.300">
    <property type="entry name" value="P-loop containing nucleotide triphosphate hydrolases"/>
    <property type="match status" value="1"/>
</dbReference>
<keyword evidence="3" id="KW-1185">Reference proteome</keyword>